<evidence type="ECO:0000256" key="7">
    <source>
        <dbReference type="RuleBase" id="RU363032"/>
    </source>
</evidence>
<keyword evidence="5 7" id="KW-1133">Transmembrane helix</keyword>
<dbReference type="CDD" id="cd06261">
    <property type="entry name" value="TM_PBP2"/>
    <property type="match status" value="1"/>
</dbReference>
<accession>A0A6G4WFD0</accession>
<evidence type="ECO:0000256" key="6">
    <source>
        <dbReference type="ARBA" id="ARBA00023136"/>
    </source>
</evidence>
<dbReference type="GO" id="GO:0055085">
    <property type="term" value="P:transmembrane transport"/>
    <property type="evidence" value="ECO:0007669"/>
    <property type="project" value="InterPro"/>
</dbReference>
<comment type="similarity">
    <text evidence="7">Belongs to the binding-protein-dependent transport system permease family.</text>
</comment>
<organism evidence="9 10">
    <name type="scientific">Allomesorhizobium camelthorni</name>
    <dbReference type="NCBI Taxonomy" id="475069"/>
    <lineage>
        <taxon>Bacteria</taxon>
        <taxon>Pseudomonadati</taxon>
        <taxon>Pseudomonadota</taxon>
        <taxon>Alphaproteobacteria</taxon>
        <taxon>Hyphomicrobiales</taxon>
        <taxon>Phyllobacteriaceae</taxon>
        <taxon>Allomesorhizobium</taxon>
    </lineage>
</organism>
<reference evidence="9 10" key="1">
    <citation type="submission" date="2020-02" db="EMBL/GenBank/DDBJ databases">
        <title>Genome sequence of strain CCNWXJ40-4.</title>
        <authorList>
            <person name="Gao J."/>
            <person name="Sun J."/>
        </authorList>
    </citation>
    <scope>NUCLEOTIDE SEQUENCE [LARGE SCALE GENOMIC DNA]</scope>
    <source>
        <strain evidence="9 10">CCNWXJ 40-4</strain>
    </source>
</reference>
<comment type="subcellular location">
    <subcellularLocation>
        <location evidence="1 7">Cell membrane</location>
        <topology evidence="1 7">Multi-pass membrane protein</topology>
    </subcellularLocation>
</comment>
<dbReference type="Gene3D" id="1.10.3720.10">
    <property type="entry name" value="MetI-like"/>
    <property type="match status" value="1"/>
</dbReference>
<keyword evidence="4 7" id="KW-0812">Transmembrane</keyword>
<proteinExistence type="inferred from homology"/>
<keyword evidence="6 7" id="KW-0472">Membrane</keyword>
<dbReference type="EMBL" id="JAAKZF010000032">
    <property type="protein sequence ID" value="NGO53461.1"/>
    <property type="molecule type" value="Genomic_DNA"/>
</dbReference>
<dbReference type="SUPFAM" id="SSF161098">
    <property type="entry name" value="MetI-like"/>
    <property type="match status" value="1"/>
</dbReference>
<comment type="caution">
    <text evidence="9">The sequence shown here is derived from an EMBL/GenBank/DDBJ whole genome shotgun (WGS) entry which is preliminary data.</text>
</comment>
<evidence type="ECO:0000256" key="3">
    <source>
        <dbReference type="ARBA" id="ARBA00022475"/>
    </source>
</evidence>
<dbReference type="PROSITE" id="PS50928">
    <property type="entry name" value="ABC_TM1"/>
    <property type="match status" value="1"/>
</dbReference>
<name>A0A6G4WFD0_9HYPH</name>
<dbReference type="RefSeq" id="WP_165030856.1">
    <property type="nucleotide sequence ID" value="NZ_JAAKZF010000032.1"/>
</dbReference>
<feature type="transmembrane region" description="Helical" evidence="7">
    <location>
        <begin position="45"/>
        <end position="68"/>
    </location>
</feature>
<evidence type="ECO:0000259" key="8">
    <source>
        <dbReference type="PROSITE" id="PS50928"/>
    </source>
</evidence>
<dbReference type="Pfam" id="PF00528">
    <property type="entry name" value="BPD_transp_1"/>
    <property type="match status" value="1"/>
</dbReference>
<dbReference type="PANTHER" id="PTHR30151:SF0">
    <property type="entry name" value="ABC TRANSPORTER PERMEASE PROTEIN MJ0413-RELATED"/>
    <property type="match status" value="1"/>
</dbReference>
<gene>
    <name evidence="9" type="ORF">G6N73_20235</name>
</gene>
<feature type="transmembrane region" description="Helical" evidence="7">
    <location>
        <begin position="80"/>
        <end position="101"/>
    </location>
</feature>
<feature type="transmembrane region" description="Helical" evidence="7">
    <location>
        <begin position="107"/>
        <end position="134"/>
    </location>
</feature>
<evidence type="ECO:0000313" key="10">
    <source>
        <dbReference type="Proteomes" id="UP001642900"/>
    </source>
</evidence>
<dbReference type="InterPro" id="IPR000515">
    <property type="entry name" value="MetI-like"/>
</dbReference>
<protein>
    <submittedName>
        <fullName evidence="9">ABC transporter permease subunit</fullName>
    </submittedName>
</protein>
<evidence type="ECO:0000256" key="2">
    <source>
        <dbReference type="ARBA" id="ARBA00022448"/>
    </source>
</evidence>
<keyword evidence="10" id="KW-1185">Reference proteome</keyword>
<sequence>MLLLLAWQVLGDSSSPYFPPPATWVDAVADRIQAGELLPAMVQTLASVSLGLAVATTLGVTLGVALGMSQALARYLGSTLEFLRTLPPPAVVPVAALIVGVNGPMKVFVIVFAAFWPIVLGTFAAVEALHPLLWDVSRSLHLTKREKLIKVTIPALLPAILTAIRVAAPLAIIISLLTEMLTSMPGLGATLLLAQRNFNAAEVFGLLVVVGFFGLALNGFLALAESSLVRPGYPQSNASMRDRSQAA</sequence>
<dbReference type="Proteomes" id="UP001642900">
    <property type="component" value="Unassembled WGS sequence"/>
</dbReference>
<dbReference type="AlphaFoldDB" id="A0A6G4WFD0"/>
<evidence type="ECO:0000313" key="9">
    <source>
        <dbReference type="EMBL" id="NGO53461.1"/>
    </source>
</evidence>
<keyword evidence="2 7" id="KW-0813">Transport</keyword>
<dbReference type="PANTHER" id="PTHR30151">
    <property type="entry name" value="ALKANE SULFONATE ABC TRANSPORTER-RELATED, MEMBRANE SUBUNIT"/>
    <property type="match status" value="1"/>
</dbReference>
<evidence type="ECO:0000256" key="5">
    <source>
        <dbReference type="ARBA" id="ARBA00022989"/>
    </source>
</evidence>
<dbReference type="InterPro" id="IPR035906">
    <property type="entry name" value="MetI-like_sf"/>
</dbReference>
<feature type="transmembrane region" description="Helical" evidence="7">
    <location>
        <begin position="203"/>
        <end position="224"/>
    </location>
</feature>
<evidence type="ECO:0000256" key="4">
    <source>
        <dbReference type="ARBA" id="ARBA00022692"/>
    </source>
</evidence>
<evidence type="ECO:0000256" key="1">
    <source>
        <dbReference type="ARBA" id="ARBA00004651"/>
    </source>
</evidence>
<keyword evidence="3" id="KW-1003">Cell membrane</keyword>
<feature type="domain" description="ABC transmembrane type-1" evidence="8">
    <location>
        <begin position="41"/>
        <end position="225"/>
    </location>
</feature>
<feature type="transmembrane region" description="Helical" evidence="7">
    <location>
        <begin position="155"/>
        <end position="177"/>
    </location>
</feature>
<dbReference type="GO" id="GO:0005886">
    <property type="term" value="C:plasma membrane"/>
    <property type="evidence" value="ECO:0007669"/>
    <property type="project" value="UniProtKB-SubCell"/>
</dbReference>